<protein>
    <recommendedName>
        <fullName evidence="4">Transmembrane protein</fullName>
    </recommendedName>
</protein>
<proteinExistence type="predicted"/>
<gene>
    <name evidence="2" type="ORF">PF010_g27106</name>
</gene>
<sequence length="553" mass="62656">MIHPSERTSESSSCSKGVLYQIVACGDKLPAFDPLLMLKTVALSPNSLKQFNDAVLKLQLLLFQSVIVAIGLRYAAFAAVAPLGRPFAVVSAVLHIPGMVVFGAGMRAEYLKIILPTFDFCFLQAANTLWAITFSVVLKDVRVVLVVVCWANFTNSLFQETYLRNTVFMITFTLFEWLFNALLMVWLAVGLVEDVHHYTFVTARGHTLSTKDILVNTMGTMAMVALRHLYRRYQHTRRQKKKRDTAMQALGYRCKIALSEVDRAVSSANSDIMPHLDIRPRRERTYSSRVDTNVLASKRGKYPPLQMYLATGMTRFDAQNTIWPNNGVFKPAATWKIVLLYSCGATGGLFAVLALFLPNAEIIAGSGLLMSAVFSGTYLCCCERQLLKRVITSFHFMFFAAQILSTGVCVMDMFYWRWAPACGVASSLLLAYTILTIDALTPLMKRHLCFKFWMPVTGILLFWAVEMLLLVDMLQLGIWNLQDRVFLDISIFNHRAQFHVAPFFLGRLVTIFVWSGRYVYVALTRQDDNTLVMLRGEVEFDYESWKKQARLIK</sequence>
<feature type="transmembrane region" description="Helical" evidence="1">
    <location>
        <begin position="87"/>
        <end position="106"/>
    </location>
</feature>
<reference evidence="2 3" key="1">
    <citation type="submission" date="2018-09" db="EMBL/GenBank/DDBJ databases">
        <title>Genomic investigation of the strawberry pathogen Phytophthora fragariae indicates pathogenicity is determined by transcriptional variation in three key races.</title>
        <authorList>
            <person name="Adams T.M."/>
            <person name="Armitage A.D."/>
            <person name="Sobczyk M.K."/>
            <person name="Bates H.J."/>
            <person name="Dunwell J.M."/>
            <person name="Nellist C.F."/>
            <person name="Harrison R.J."/>
        </authorList>
    </citation>
    <scope>NUCLEOTIDE SEQUENCE [LARGE SCALE GENOMIC DNA]</scope>
    <source>
        <strain evidence="2 3">ONT-3</strain>
    </source>
</reference>
<evidence type="ECO:0008006" key="4">
    <source>
        <dbReference type="Google" id="ProtNLM"/>
    </source>
</evidence>
<name>A0A6G0JVT8_9STRA</name>
<feature type="transmembrane region" description="Helical" evidence="1">
    <location>
        <begin position="498"/>
        <end position="520"/>
    </location>
</feature>
<dbReference type="AlphaFoldDB" id="A0A6G0JVT8"/>
<dbReference type="EMBL" id="QXFX01003554">
    <property type="protein sequence ID" value="KAE9068322.1"/>
    <property type="molecule type" value="Genomic_DNA"/>
</dbReference>
<evidence type="ECO:0000313" key="2">
    <source>
        <dbReference type="EMBL" id="KAE9068322.1"/>
    </source>
</evidence>
<evidence type="ECO:0000256" key="1">
    <source>
        <dbReference type="SAM" id="Phobius"/>
    </source>
</evidence>
<feature type="transmembrane region" description="Helical" evidence="1">
    <location>
        <begin position="170"/>
        <end position="193"/>
    </location>
</feature>
<keyword evidence="1" id="KW-0812">Transmembrane</keyword>
<feature type="transmembrane region" description="Helical" evidence="1">
    <location>
        <begin position="362"/>
        <end position="382"/>
    </location>
</feature>
<accession>A0A6G0JVT8</accession>
<feature type="transmembrane region" description="Helical" evidence="1">
    <location>
        <begin position="338"/>
        <end position="356"/>
    </location>
</feature>
<feature type="transmembrane region" description="Helical" evidence="1">
    <location>
        <begin position="456"/>
        <end position="478"/>
    </location>
</feature>
<keyword evidence="1" id="KW-0472">Membrane</keyword>
<feature type="transmembrane region" description="Helical" evidence="1">
    <location>
        <begin position="424"/>
        <end position="444"/>
    </location>
</feature>
<organism evidence="2 3">
    <name type="scientific">Phytophthora fragariae</name>
    <dbReference type="NCBI Taxonomy" id="53985"/>
    <lineage>
        <taxon>Eukaryota</taxon>
        <taxon>Sar</taxon>
        <taxon>Stramenopiles</taxon>
        <taxon>Oomycota</taxon>
        <taxon>Peronosporomycetes</taxon>
        <taxon>Peronosporales</taxon>
        <taxon>Peronosporaceae</taxon>
        <taxon>Phytophthora</taxon>
    </lineage>
</organism>
<evidence type="ECO:0000313" key="3">
    <source>
        <dbReference type="Proteomes" id="UP000488956"/>
    </source>
</evidence>
<dbReference type="Proteomes" id="UP000488956">
    <property type="component" value="Unassembled WGS sequence"/>
</dbReference>
<feature type="transmembrane region" description="Helical" evidence="1">
    <location>
        <begin position="60"/>
        <end position="81"/>
    </location>
</feature>
<keyword evidence="1" id="KW-1133">Transmembrane helix</keyword>
<feature type="transmembrane region" description="Helical" evidence="1">
    <location>
        <begin position="394"/>
        <end position="418"/>
    </location>
</feature>
<feature type="transmembrane region" description="Helical" evidence="1">
    <location>
        <begin position="213"/>
        <end position="230"/>
    </location>
</feature>
<comment type="caution">
    <text evidence="2">The sequence shown here is derived from an EMBL/GenBank/DDBJ whole genome shotgun (WGS) entry which is preliminary data.</text>
</comment>